<evidence type="ECO:0000313" key="6">
    <source>
        <dbReference type="Proteomes" id="UP000277326"/>
    </source>
</evidence>
<feature type="domain" description="Alpha-galactosidase NEW3" evidence="3">
    <location>
        <begin position="422"/>
        <end position="496"/>
    </location>
</feature>
<name>A0A3M0CWD2_9EURY</name>
<dbReference type="Proteomes" id="UP000282007">
    <property type="component" value="Chromosome"/>
</dbReference>
<proteinExistence type="predicted"/>
<reference evidence="5 6" key="1">
    <citation type="journal article" date="2015" name="Stand. Genomic Sci.">
        <title>Genomic Encyclopedia of Bacterial and Archaeal Type Strains, Phase III: the genomes of soil and plant-associated and newly described type strains.</title>
        <authorList>
            <person name="Whitman W.B."/>
            <person name="Woyke T."/>
            <person name="Klenk H.P."/>
            <person name="Zhou Y."/>
            <person name="Lilburn T.G."/>
            <person name="Beck B.J."/>
            <person name="De Vos P."/>
            <person name="Vandamme P."/>
            <person name="Eisen J.A."/>
            <person name="Garrity G."/>
            <person name="Hugenholtz P."/>
            <person name="Kyrpides N.C."/>
        </authorList>
    </citation>
    <scope>NUCLEOTIDE SEQUENCE [LARGE SCALE GENOMIC DNA]</scope>
    <source>
        <strain evidence="5 6">CGMCC 1.10124</strain>
    </source>
</reference>
<keyword evidence="1" id="KW-0472">Membrane</keyword>
<evidence type="ECO:0000313" key="5">
    <source>
        <dbReference type="EMBL" id="RMB11649.1"/>
    </source>
</evidence>
<dbReference type="Pfam" id="PF10633">
    <property type="entry name" value="NPCBM_assoc"/>
    <property type="match status" value="1"/>
</dbReference>
<dbReference type="GeneID" id="38471914"/>
<evidence type="ECO:0000259" key="3">
    <source>
        <dbReference type="Pfam" id="PF10633"/>
    </source>
</evidence>
<dbReference type="PANTHER" id="PTHR35902">
    <property type="entry name" value="S-LAYER DOMAIN-LIKE PROTEIN-RELATED"/>
    <property type="match status" value="1"/>
</dbReference>
<evidence type="ECO:0000256" key="1">
    <source>
        <dbReference type="SAM" id="Phobius"/>
    </source>
</evidence>
<sequence length="551" mass="58596">MKKPRRIGKVVLVGVLVLSLLSMPVAAKYSVIGRPSIELSAHDNHVTAESRATLSVSVANDGSLDQGGPADLERRVKTARNVRMTVLSGRIDAPITLKSGEALVGNVPEGGLQRPVTFKLDIGDAAPGAYRIPIRVEYDYTVAAHYWQTGGPPGYSDVEYTDLTKSEIKYVTLVVEDRPEFEIVDRTSDSITAGDTGTLSFGLKNVGTQTATDARVRLRSNHTTVRFGEYAAPQPTADVFVPSLDPGETTTVEVQAVASRDVSPGSYPVIAGVEYEDPSGITERSSPLQFGVEVRPEQSFAVRDVASNLSVGDDGTVTATLVNEGPTDVDNAVVVYPSEGRTLSPTETEYAVGDLASGDASTFQFEFDVGEEADASPRMPSFVVRYRNAGGEVRRSEPIDVPVEVGPEEDPFRVEPVATTVDAGGQTTVELEVTNTGTEPLTDVEAKLFTDDPLSSDNDEAFVGQLAPGESTTMTFAVGAAGGIIVKTYPVSVDFTYEDASGDTELSDTYRVPIDVTEPSDGGVPWPILAGVGVAMVALVAWKRDALRGLR</sequence>
<dbReference type="PANTHER" id="PTHR35902:SF3">
    <property type="entry name" value="NPCBM-ASSOCIATED, NEW3 DOMAIN OF ALPHA-GALACTOSIDASE"/>
    <property type="match status" value="1"/>
</dbReference>
<dbReference type="Pfam" id="PF07705">
    <property type="entry name" value="CARDB"/>
    <property type="match status" value="1"/>
</dbReference>
<reference evidence="4 7" key="2">
    <citation type="submission" date="2018-07" db="EMBL/GenBank/DDBJ databases">
        <title>Genome sequences of Haloplanus aerogenes JCM 16430T.</title>
        <authorList>
            <person name="Kim Y.B."/>
            <person name="Roh S.W."/>
        </authorList>
    </citation>
    <scope>NUCLEOTIDE SEQUENCE [LARGE SCALE GENOMIC DNA]</scope>
    <source>
        <strain evidence="4 7">JCM 16430</strain>
    </source>
</reference>
<dbReference type="EMBL" id="CP034145">
    <property type="protein sequence ID" value="AZH25952.1"/>
    <property type="molecule type" value="Genomic_DNA"/>
</dbReference>
<dbReference type="AlphaFoldDB" id="A0A3M0CWD2"/>
<dbReference type="KEGG" id="haer:DU502_11470"/>
<dbReference type="InterPro" id="IPR013783">
    <property type="entry name" value="Ig-like_fold"/>
</dbReference>
<evidence type="ECO:0000313" key="7">
    <source>
        <dbReference type="Proteomes" id="UP000282007"/>
    </source>
</evidence>
<reference evidence="5" key="3">
    <citation type="submission" date="2018-10" db="EMBL/GenBank/DDBJ databases">
        <authorList>
            <person name="Whitman W."/>
            <person name="Huntemann M."/>
            <person name="Clum A."/>
            <person name="Pillay M."/>
            <person name="Palaniappan K."/>
            <person name="Varghese N."/>
            <person name="Mikhailova N."/>
            <person name="Stamatis D."/>
            <person name="Reddy T."/>
            <person name="Daum C."/>
            <person name="Shapiro N."/>
            <person name="Ivanova N."/>
            <person name="Kyrpides N."/>
            <person name="Woyke T."/>
        </authorList>
    </citation>
    <scope>NUCLEOTIDE SEQUENCE</scope>
    <source>
        <strain evidence="5">CGMCC 1.10124</strain>
    </source>
</reference>
<dbReference type="RefSeq" id="WP_121921886.1">
    <property type="nucleotide sequence ID" value="NZ_CP034145.1"/>
</dbReference>
<dbReference type="Proteomes" id="UP000277326">
    <property type="component" value="Unassembled WGS sequence"/>
</dbReference>
<feature type="transmembrane region" description="Helical" evidence="1">
    <location>
        <begin position="524"/>
        <end position="542"/>
    </location>
</feature>
<protein>
    <submittedName>
        <fullName evidence="5">Uncharacterized protein</fullName>
    </submittedName>
</protein>
<evidence type="ECO:0000313" key="4">
    <source>
        <dbReference type="EMBL" id="AZH25952.1"/>
    </source>
</evidence>
<dbReference type="EMBL" id="REFS01000008">
    <property type="protein sequence ID" value="RMB11649.1"/>
    <property type="molecule type" value="Genomic_DNA"/>
</dbReference>
<dbReference type="InterPro" id="IPR011635">
    <property type="entry name" value="CARDB"/>
</dbReference>
<dbReference type="OrthoDB" id="56770at2157"/>
<organism evidence="5 6">
    <name type="scientific">Haloplanus aerogenes</name>
    <dbReference type="NCBI Taxonomy" id="660522"/>
    <lineage>
        <taxon>Archaea</taxon>
        <taxon>Methanobacteriati</taxon>
        <taxon>Methanobacteriota</taxon>
        <taxon>Stenosarchaea group</taxon>
        <taxon>Halobacteria</taxon>
        <taxon>Halobacteriales</taxon>
        <taxon>Haloferacaceae</taxon>
        <taxon>Haloplanus</taxon>
    </lineage>
</organism>
<accession>A0A3M0CWD2</accession>
<gene>
    <name evidence="5" type="ORF">ATH50_3348</name>
    <name evidence="4" type="ORF">DU502_11470</name>
</gene>
<dbReference type="Gene3D" id="2.60.40.10">
    <property type="entry name" value="Immunoglobulins"/>
    <property type="match status" value="2"/>
</dbReference>
<keyword evidence="1" id="KW-1133">Transmembrane helix</keyword>
<dbReference type="InterPro" id="IPR018905">
    <property type="entry name" value="A-galactase_NEW3"/>
</dbReference>
<feature type="domain" description="CARDB" evidence="2">
    <location>
        <begin position="179"/>
        <end position="276"/>
    </location>
</feature>
<keyword evidence="7" id="KW-1185">Reference proteome</keyword>
<evidence type="ECO:0000259" key="2">
    <source>
        <dbReference type="Pfam" id="PF07705"/>
    </source>
</evidence>
<keyword evidence="1" id="KW-0812">Transmembrane</keyword>